<dbReference type="InterPro" id="IPR050557">
    <property type="entry name" value="RTX_toxin/Mannuronan_C5-epim"/>
</dbReference>
<dbReference type="PANTHER" id="PTHR38340">
    <property type="entry name" value="S-LAYER PROTEIN"/>
    <property type="match status" value="1"/>
</dbReference>
<dbReference type="Proteomes" id="UP000198926">
    <property type="component" value="Unassembled WGS sequence"/>
</dbReference>
<proteinExistence type="predicted"/>
<dbReference type="Pfam" id="PF00353">
    <property type="entry name" value="HemolysinCabind"/>
    <property type="match status" value="3"/>
</dbReference>
<dbReference type="STRING" id="1123755.SAMN05444714_2551"/>
<sequence length="699" mass="72032">MSRIKVVAFAVGDNSHAHSRITDLHVLQDPGSWQVISTTRYDGVLQLWVPDDNTLTVGATMSYRGHLAAGGIGTLTALGDDLIVGGGPDGQLQIVTVNGDNLEAASWLNTLPSDFGSLKTTAVHENAQTVSVYGSLAGLPGIAEIIFSPAGALIGHGLHADPVEPSLATIAAMTVIASEAGAYLLTAHATENPLVLRRIEADGGLSDPQSIGPEDGLWISAASVMESVSVNGRHYVVVGAAGTDSLSVVEVSADGRMLVRDHIIDSRDTRFGGVTALDVIEAGGKTYVIAGGADDGISIFVLLSGGFLVHRASIEDTVDISLANVSAIASHASGDGSVDLFVASSVNPGLTRLHFDGGGAGLTAIGVPQGGNITGTTGFDILQGLEGDDVINAGHGDDILQDGGGSDLLKGGAGADVFILMADNRTDRITDFQPGQDKLDLSHWPLLRDIAQLTISLRETGMEIRYGSEILIVESADGQPIDYRTLSTSDLIGASRLSTILTPGYAGPPRPPVQPDQPDLPYAAFDPGLPFGLLTAGLSSQLRAMMSDPSAATASEVSQLLIGGTGTDMLTGGLRDDVLLGRNGDDTLSGGEGADVLSGGRGNDHLEGAAGDDQLFGGQGADTFIFNAGTDTIADFEVGTDQMILAARLWSGLTSAADVLLFYGETTSDGFQINFDTGDRLVLLGIGEALDLADDIILF</sequence>
<evidence type="ECO:0000256" key="2">
    <source>
        <dbReference type="ARBA" id="ARBA00022525"/>
    </source>
</evidence>
<evidence type="ECO:0000256" key="1">
    <source>
        <dbReference type="ARBA" id="ARBA00004613"/>
    </source>
</evidence>
<dbReference type="GO" id="GO:0005576">
    <property type="term" value="C:extracellular region"/>
    <property type="evidence" value="ECO:0007669"/>
    <property type="project" value="UniProtKB-SubCell"/>
</dbReference>
<accession>A0A1I6MX65</accession>
<dbReference type="GO" id="GO:0005509">
    <property type="term" value="F:calcium ion binding"/>
    <property type="evidence" value="ECO:0007669"/>
    <property type="project" value="InterPro"/>
</dbReference>
<dbReference type="PANTHER" id="PTHR38340:SF1">
    <property type="entry name" value="S-LAYER PROTEIN"/>
    <property type="match status" value="1"/>
</dbReference>
<dbReference type="InterPro" id="IPR001343">
    <property type="entry name" value="Hemolysn_Ca-bd"/>
</dbReference>
<dbReference type="SUPFAM" id="SSF51120">
    <property type="entry name" value="beta-Roll"/>
    <property type="match status" value="2"/>
</dbReference>
<gene>
    <name evidence="3" type="ORF">SAMN05444714_2551</name>
</gene>
<dbReference type="InterPro" id="IPR018511">
    <property type="entry name" value="Hemolysin-typ_Ca-bd_CS"/>
</dbReference>
<protein>
    <submittedName>
        <fullName evidence="3">Type I secretion C-terminal target domain (VC_A0849 subclass)</fullName>
    </submittedName>
</protein>
<evidence type="ECO:0000313" key="4">
    <source>
        <dbReference type="Proteomes" id="UP000198926"/>
    </source>
</evidence>
<dbReference type="OrthoDB" id="9342475at2"/>
<comment type="subcellular location">
    <subcellularLocation>
        <location evidence="1">Secreted</location>
    </subcellularLocation>
</comment>
<dbReference type="PROSITE" id="PS00330">
    <property type="entry name" value="HEMOLYSIN_CALCIUM"/>
    <property type="match status" value="3"/>
</dbReference>
<dbReference type="PRINTS" id="PR00313">
    <property type="entry name" value="CABNDNGRPT"/>
</dbReference>
<dbReference type="Gene3D" id="2.150.10.10">
    <property type="entry name" value="Serralysin-like metalloprotease, C-terminal"/>
    <property type="match status" value="2"/>
</dbReference>
<keyword evidence="2" id="KW-0964">Secreted</keyword>
<dbReference type="RefSeq" id="WP_110577550.1">
    <property type="nucleotide sequence ID" value="NZ_FOZM01000002.1"/>
</dbReference>
<reference evidence="3 4" key="1">
    <citation type="submission" date="2016-10" db="EMBL/GenBank/DDBJ databases">
        <authorList>
            <person name="de Groot N.N."/>
        </authorList>
    </citation>
    <scope>NUCLEOTIDE SEQUENCE [LARGE SCALE GENOMIC DNA]</scope>
    <source>
        <strain evidence="3 4">DSM 29433</strain>
    </source>
</reference>
<keyword evidence="4" id="KW-1185">Reference proteome</keyword>
<name>A0A1I6MX65_9RHOB</name>
<dbReference type="InterPro" id="IPR011049">
    <property type="entry name" value="Serralysin-like_metalloprot_C"/>
</dbReference>
<organism evidence="3 4">
    <name type="scientific">Yoonia litorea</name>
    <dbReference type="NCBI Taxonomy" id="1123755"/>
    <lineage>
        <taxon>Bacteria</taxon>
        <taxon>Pseudomonadati</taxon>
        <taxon>Pseudomonadota</taxon>
        <taxon>Alphaproteobacteria</taxon>
        <taxon>Rhodobacterales</taxon>
        <taxon>Paracoccaceae</taxon>
        <taxon>Yoonia</taxon>
    </lineage>
</organism>
<dbReference type="AlphaFoldDB" id="A0A1I6MX65"/>
<dbReference type="EMBL" id="FOZM01000002">
    <property type="protein sequence ID" value="SFS20259.1"/>
    <property type="molecule type" value="Genomic_DNA"/>
</dbReference>
<evidence type="ECO:0000313" key="3">
    <source>
        <dbReference type="EMBL" id="SFS20259.1"/>
    </source>
</evidence>